<feature type="compositionally biased region" description="Low complexity" evidence="6">
    <location>
        <begin position="2059"/>
        <end position="2078"/>
    </location>
</feature>
<dbReference type="EMBL" id="CAKKNE010000003">
    <property type="protein sequence ID" value="CAH0371119.1"/>
    <property type="molecule type" value="Genomic_DNA"/>
</dbReference>
<proteinExistence type="predicted"/>
<dbReference type="InterPro" id="IPR008271">
    <property type="entry name" value="Ser/Thr_kinase_AS"/>
</dbReference>
<organism evidence="9">
    <name type="scientific">Pelagomonas calceolata</name>
    <dbReference type="NCBI Taxonomy" id="35677"/>
    <lineage>
        <taxon>Eukaryota</taxon>
        <taxon>Sar</taxon>
        <taxon>Stramenopiles</taxon>
        <taxon>Ochrophyta</taxon>
        <taxon>Pelagophyceae</taxon>
        <taxon>Pelagomonadales</taxon>
        <taxon>Pelagomonadaceae</taxon>
        <taxon>Pelagomonas</taxon>
    </lineage>
</organism>
<dbReference type="Proteomes" id="UP000789595">
    <property type="component" value="Unassembled WGS sequence"/>
</dbReference>
<dbReference type="Gene3D" id="3.30.200.20">
    <property type="entry name" value="Phosphorylase Kinase, domain 1"/>
    <property type="match status" value="1"/>
</dbReference>
<feature type="compositionally biased region" description="Acidic residues" evidence="6">
    <location>
        <begin position="1991"/>
        <end position="2007"/>
    </location>
</feature>
<evidence type="ECO:0000313" key="9">
    <source>
        <dbReference type="EMBL" id="CAE0694023.1"/>
    </source>
</evidence>
<dbReference type="SMART" id="SM00220">
    <property type="entry name" value="S_TKc"/>
    <property type="match status" value="1"/>
</dbReference>
<keyword evidence="2 4" id="KW-0833">Ubl conjugation pathway</keyword>
<feature type="region of interest" description="Disordered" evidence="6">
    <location>
        <begin position="1754"/>
        <end position="1889"/>
    </location>
</feature>
<dbReference type="Gene3D" id="1.10.510.10">
    <property type="entry name" value="Transferase(Phosphotransferase) domain 1"/>
    <property type="match status" value="1"/>
</dbReference>
<dbReference type="Pfam" id="PF00632">
    <property type="entry name" value="HECT"/>
    <property type="match status" value="1"/>
</dbReference>
<dbReference type="SMART" id="SM00743">
    <property type="entry name" value="Agenet"/>
    <property type="match status" value="4"/>
</dbReference>
<evidence type="ECO:0000256" key="5">
    <source>
        <dbReference type="PROSITE-ProRule" id="PRU10141"/>
    </source>
</evidence>
<evidence type="ECO:0000256" key="1">
    <source>
        <dbReference type="ARBA" id="ARBA00022741"/>
    </source>
</evidence>
<dbReference type="GO" id="GO:0004672">
    <property type="term" value="F:protein kinase activity"/>
    <property type="evidence" value="ECO:0007669"/>
    <property type="project" value="InterPro"/>
</dbReference>
<feature type="compositionally biased region" description="Pro residues" evidence="6">
    <location>
        <begin position="299"/>
        <end position="345"/>
    </location>
</feature>
<dbReference type="InterPro" id="IPR000719">
    <property type="entry name" value="Prot_kinase_dom"/>
</dbReference>
<feature type="region of interest" description="Disordered" evidence="6">
    <location>
        <begin position="2257"/>
        <end position="2470"/>
    </location>
</feature>
<evidence type="ECO:0000256" key="3">
    <source>
        <dbReference type="ARBA" id="ARBA00022840"/>
    </source>
</evidence>
<dbReference type="CDD" id="cd04508">
    <property type="entry name" value="Tudor_SF"/>
    <property type="match status" value="4"/>
</dbReference>
<dbReference type="InterPro" id="IPR000569">
    <property type="entry name" value="HECT_dom"/>
</dbReference>
<protein>
    <recommendedName>
        <fullName evidence="12">Calmodulin</fullName>
    </recommendedName>
</protein>
<reference evidence="9" key="1">
    <citation type="submission" date="2021-01" db="EMBL/GenBank/DDBJ databases">
        <authorList>
            <person name="Corre E."/>
            <person name="Pelletier E."/>
            <person name="Niang G."/>
            <person name="Scheremetjew M."/>
            <person name="Finn R."/>
            <person name="Kale V."/>
            <person name="Holt S."/>
            <person name="Cochrane G."/>
            <person name="Meng A."/>
            <person name="Brown T."/>
            <person name="Cohen L."/>
        </authorList>
    </citation>
    <scope>NUCLEOTIDE SEQUENCE</scope>
    <source>
        <strain evidence="9">CCMP1756</strain>
    </source>
</reference>
<feature type="compositionally biased region" description="Acidic residues" evidence="6">
    <location>
        <begin position="1683"/>
        <end position="1693"/>
    </location>
</feature>
<dbReference type="InterPro" id="IPR002999">
    <property type="entry name" value="Tudor"/>
</dbReference>
<accession>A0A7S3ZUA9</accession>
<feature type="compositionally biased region" description="Basic and acidic residues" evidence="6">
    <location>
        <begin position="1"/>
        <end position="11"/>
    </location>
</feature>
<evidence type="ECO:0000259" key="7">
    <source>
        <dbReference type="PROSITE" id="PS50011"/>
    </source>
</evidence>
<dbReference type="Gene3D" id="3.30.2410.10">
    <property type="entry name" value="Hect, E3 ligase catalytic domain"/>
    <property type="match status" value="1"/>
</dbReference>
<feature type="compositionally biased region" description="Acidic residues" evidence="6">
    <location>
        <begin position="2100"/>
        <end position="2109"/>
    </location>
</feature>
<dbReference type="SUPFAM" id="SSF56204">
    <property type="entry name" value="Hect, E3 ligase catalytic domain"/>
    <property type="match status" value="1"/>
</dbReference>
<dbReference type="SUPFAM" id="SSF63748">
    <property type="entry name" value="Tudor/PWWP/MBT"/>
    <property type="match status" value="2"/>
</dbReference>
<feature type="compositionally biased region" description="Low complexity" evidence="6">
    <location>
        <begin position="2333"/>
        <end position="2345"/>
    </location>
</feature>
<dbReference type="InterPro" id="IPR035983">
    <property type="entry name" value="Hect_E3_ubiquitin_ligase"/>
</dbReference>
<sequence>MRRNNKPAERGRRPRRKKAPPGMPNLRMRPLPGQPAKPRVKNHQKPVRAQEAPPGPKEVAYQRKVAAARAVGYRETLLMQLNAVVLHWPRRASAQRSAAEAARLLKNVASELRTAGLRCVEKIVAWVLVESKDCARPRPFLWNGRDYLLKMSDDLDFVSEALGSEAWRLACFCRGNPLLLTRDEIRGVGKARDVGRLQAASVVILDVVRRKKADEVVARSGRKRRQIEKIEDREEDIGEKYKSARTGEATPSSVKKTPMRTGEGPARRRLAEVRAAALAYDEEVQAASVAEEPAAPVTPKQPTPKQPTPHQPTPKEPTPKQPTPHQPTPQQPTPQQPKEPTPKPTPLFKVGDRVEGDFEGLGEFYAGQIGAMNDDGTFLIKYDDGDEEDKVPQDRLRKITATSPASQKTVAIAEPDIWRADDDHESVSDEPTQAPGGDSASGLTSSQDYDDDFDEVVTAEGAAKYVFEPGLLGEGAYGEVKQARHRETGQQVAVKRLKVVVEGEDDDDAARYAVQTAERERDVLLLLGRDHKNVACLVDWWREDVKIKPQQTVSAPVLCFELAGSTCLEALEELGPLPKGLCVGLTSDLCAGLAHAHSLGIVHRDVKPENVLLSRDATKDDLQRSWDDPQRPQLRLCDFGAARKLEDVSGKSCLDLTHYIGSRWYRAPEMMASSTKYGVAVDVWGAACITAELATGEPLFPGDDEHAVLRRVSRVLGPFPEQVGQYLMGLGVPRRCLDAGPAPGLKASRRGALVKALSEPVVDVLKDMLHCDSNLRPSASECVIRLQAAMRPATAKVEEAPLKCWSECERLKQTWEPVVQAGATAFKTSANQPHRAVPDAQQLYAAAADALAEAVSENREGVSAWLRELLLGEDTPPGAARSVIRCLRWSVDAAVVPRVARCRDWVLAQQQRGELTLTQAVDAVEAQVGRVDATGSKRASAAAHALQRAYCLLAEASVENPPKVLQDLSEPDSSNQEEKNDLGAGSDVGCAALTETPALAPGESSLGAAEERFHVRSVNEALAVVTPMLVDSEVASVAKARGLLRLEGLLGLPRLRDHAALLRPASKAALLYVALARRPAQRLNLVTSRKRAWEDCEALLEKHAGALQEASSQVLSDDAFALEEESDDESVSLEDEDDPPIKGEASFVVCPYYRVPFGQKYVEGSAVEEGEGLGPRKELFALLGGAVTRSWTPVIGDPLRVEASEGARSLRVTCDEANPQVVKSGDCLAVDFEGDTLELQVEKVSDNVVRVSTNAPAVRVLAKRYGDSEDAETKLLEALTGSVCEARRSAAPLLAHRKDLEALWPNPALPRTAENAKRLATLGLLIGSAVPNQCQLPLDLPPLFFEVLGVAEDAPNDTATHLVDHFLAKRGDAGLRALDASYDDALRGLRALDATGIQSVADMEGITLSSQDHALEVARKASLERCRELEWQLRALRRGFERAMPKKVRRAVRPSARDLQRVACGAPEVRGDFRFRDVFRVVMDAELRDCRPLHDALWAVVDGEDDALNDLELKKIDDLTGEEAPRRCEPLTPAQRRKLLVFVTGVSRLPARHAEFLTVELPFLPFGVDEQRRMLAMVPQSHTCDNILELPNYWEALLKTKTDEARPPRRGSRECNALERELRRIVREKLLVALDNAVGYGLDALEPHVTHALACAAAEDDAAAAALLASSRAMRDARASDDAQYDPFDDEESIPSLPELKEDDDDPIPMLQEATAATTRPSLQSDDDIPDLLDAPKQEDNSVDLEILHALAASPIRDARPASPDAELSVGDLGGGDDDLAEEELGVTFKPVEQDLRESPARPKGQNEDVLDEEVSDDDAVAPSRRNSLSSAGRPATPEPVDQPTTPAAADDFSDVEELETAQLPKTPAAEDLSDAEELEPSKPASEFAVGARVEARFEGGDKWYPGKVFSVHDDGHYVIHYDDGDEEDRVPAAFVRKAEPVAEEPAAAAAGDDDGDDFLAGIEDELGLNTTAQKSETPADEPSQPANPSSDDDLSDVLAGLDDDLPGLDLEKPVEAPREPEPTPAPEPERLAEAAPETPAAELSDAEEPKQPDPETPELPTEEAPTFAQPPTTPAAASDLSDVEELEPFKPKTPAAADDLSDVEELEPEPAKPAPAKPATPPATETFAIGARIEARFNGSDAWYPGKVFTAHPDGTYYIRFDDGDEQDNVPAADVRKADEPAAEEPAGDILADLEEDLPGLDLEKPAEPEEPAKPPATAAEPAFAIGARVEARYNGGESWYPGKIFTVHPDGTHFIKYDDGDTEDNVPAAYIRPEPAAEPEPAEEPKPAKQMGSMLADVESDSSDGEVSLRQVTPPAEEPAAAQPEQEEDILAGLGDLGLDSASVAEPPKAADKPTDEFDYDELEADLFGGSDDAVKPGTAGTRPTTVDSRDYDDSRPSTYDSRSYSNRAGTAGTDGYSYSNYDSRPETREPADSKPGTAGTAGGYFDSRPQTEGTDYNFDDDFSDFEI</sequence>
<name>A0A7S3ZUA9_9STRA</name>
<feature type="region of interest" description="Disordered" evidence="6">
    <location>
        <begin position="1938"/>
        <end position="2126"/>
    </location>
</feature>
<feature type="compositionally biased region" description="Basic and acidic residues" evidence="6">
    <location>
        <begin position="2426"/>
        <end position="2435"/>
    </location>
</feature>
<dbReference type="InterPro" id="IPR014002">
    <property type="entry name" value="Agenet_dom_plant"/>
</dbReference>
<evidence type="ECO:0000256" key="4">
    <source>
        <dbReference type="PROSITE-ProRule" id="PRU00104"/>
    </source>
</evidence>
<feature type="compositionally biased region" description="Acidic residues" evidence="6">
    <location>
        <begin position="2182"/>
        <end position="2200"/>
    </location>
</feature>
<feature type="compositionally biased region" description="Polar residues" evidence="6">
    <location>
        <begin position="1715"/>
        <end position="1724"/>
    </location>
</feature>
<evidence type="ECO:0008006" key="12">
    <source>
        <dbReference type="Google" id="ProtNLM"/>
    </source>
</evidence>
<dbReference type="PANTHER" id="PTHR24055">
    <property type="entry name" value="MITOGEN-ACTIVATED PROTEIN KINASE"/>
    <property type="match status" value="1"/>
</dbReference>
<feature type="region of interest" description="Disordered" evidence="6">
    <location>
        <begin position="406"/>
        <end position="449"/>
    </location>
</feature>
<feature type="compositionally biased region" description="Basic and acidic residues" evidence="6">
    <location>
        <begin position="2010"/>
        <end position="2033"/>
    </location>
</feature>
<keyword evidence="3 5" id="KW-0067">ATP-binding</keyword>
<feature type="region of interest" description="Disordered" evidence="6">
    <location>
        <begin position="1678"/>
        <end position="1740"/>
    </location>
</feature>
<dbReference type="OrthoDB" id="423283at2759"/>
<dbReference type="PROSITE" id="PS00108">
    <property type="entry name" value="PROTEIN_KINASE_ST"/>
    <property type="match status" value="1"/>
</dbReference>
<dbReference type="SMART" id="SM00119">
    <property type="entry name" value="HECTc"/>
    <property type="match status" value="1"/>
</dbReference>
<feature type="domain" description="Protein kinase" evidence="7">
    <location>
        <begin position="466"/>
        <end position="790"/>
    </location>
</feature>
<feature type="region of interest" description="Disordered" evidence="6">
    <location>
        <begin position="238"/>
        <end position="268"/>
    </location>
</feature>
<dbReference type="GO" id="GO:0004842">
    <property type="term" value="F:ubiquitin-protein transferase activity"/>
    <property type="evidence" value="ECO:0007669"/>
    <property type="project" value="InterPro"/>
</dbReference>
<dbReference type="InterPro" id="IPR011009">
    <property type="entry name" value="Kinase-like_dom_sf"/>
</dbReference>
<evidence type="ECO:0000256" key="6">
    <source>
        <dbReference type="SAM" id="MobiDB-lite"/>
    </source>
</evidence>
<reference evidence="10" key="2">
    <citation type="submission" date="2021-11" db="EMBL/GenBank/DDBJ databases">
        <authorList>
            <consortium name="Genoscope - CEA"/>
            <person name="William W."/>
        </authorList>
    </citation>
    <scope>NUCLEOTIDE SEQUENCE</scope>
</reference>
<feature type="domain" description="HECT" evidence="8">
    <location>
        <begin position="1427"/>
        <end position="1593"/>
    </location>
</feature>
<evidence type="ECO:0000256" key="2">
    <source>
        <dbReference type="ARBA" id="ARBA00022786"/>
    </source>
</evidence>
<keyword evidence="11" id="KW-1185">Reference proteome</keyword>
<feature type="compositionally biased region" description="Low complexity" evidence="6">
    <location>
        <begin position="2034"/>
        <end position="2044"/>
    </location>
</feature>
<evidence type="ECO:0000313" key="10">
    <source>
        <dbReference type="EMBL" id="CAH0371119.1"/>
    </source>
</evidence>
<feature type="compositionally biased region" description="Low complexity" evidence="6">
    <location>
        <begin position="287"/>
        <end position="298"/>
    </location>
</feature>
<dbReference type="PROSITE" id="PS50237">
    <property type="entry name" value="HECT"/>
    <property type="match status" value="1"/>
</dbReference>
<dbReference type="Pfam" id="PF00069">
    <property type="entry name" value="Pkinase"/>
    <property type="match status" value="1"/>
</dbReference>
<feature type="region of interest" description="Disordered" evidence="6">
    <location>
        <begin position="964"/>
        <end position="987"/>
    </location>
</feature>
<feature type="compositionally biased region" description="Polar residues" evidence="6">
    <location>
        <begin position="2399"/>
        <end position="2411"/>
    </location>
</feature>
<feature type="compositionally biased region" description="Low complexity" evidence="6">
    <location>
        <begin position="2316"/>
        <end position="2326"/>
    </location>
</feature>
<dbReference type="InterPro" id="IPR050117">
    <property type="entry name" value="MAPK"/>
</dbReference>
<feature type="region of interest" description="Disordered" evidence="6">
    <location>
        <begin position="1"/>
        <end position="58"/>
    </location>
</feature>
<feature type="binding site" evidence="5">
    <location>
        <position position="495"/>
    </location>
    <ligand>
        <name>ATP</name>
        <dbReference type="ChEBI" id="CHEBI:30616"/>
    </ligand>
</feature>
<feature type="compositionally biased region" description="Pro residues" evidence="6">
    <location>
        <begin position="2112"/>
        <end position="2122"/>
    </location>
</feature>
<feature type="active site" description="Glycyl thioester intermediate" evidence="4">
    <location>
        <position position="1584"/>
    </location>
</feature>
<dbReference type="SUPFAM" id="SSF56112">
    <property type="entry name" value="Protein kinase-like (PK-like)"/>
    <property type="match status" value="1"/>
</dbReference>
<dbReference type="Gene3D" id="2.30.30.140">
    <property type="match status" value="4"/>
</dbReference>
<keyword evidence="1 5" id="KW-0547">Nucleotide-binding</keyword>
<feature type="compositionally biased region" description="Acidic residues" evidence="6">
    <location>
        <begin position="1809"/>
        <end position="1820"/>
    </location>
</feature>
<feature type="compositionally biased region" description="Acidic residues" evidence="6">
    <location>
        <begin position="1775"/>
        <end position="1785"/>
    </location>
</feature>
<dbReference type="EMBL" id="HBIW01011071">
    <property type="protein sequence ID" value="CAE0694023.1"/>
    <property type="molecule type" value="Transcribed_RNA"/>
</dbReference>
<dbReference type="SMART" id="SM00333">
    <property type="entry name" value="TUDOR"/>
    <property type="match status" value="4"/>
</dbReference>
<feature type="compositionally biased region" description="Acidic residues" evidence="6">
    <location>
        <begin position="2460"/>
        <end position="2470"/>
    </location>
</feature>
<dbReference type="InterPro" id="IPR017441">
    <property type="entry name" value="Protein_kinase_ATP_BS"/>
</dbReference>
<feature type="region of interest" description="Disordered" evidence="6">
    <location>
        <begin position="287"/>
        <end position="351"/>
    </location>
</feature>
<feature type="compositionally biased region" description="Basic and acidic residues" evidence="6">
    <location>
        <begin position="2203"/>
        <end position="2214"/>
    </location>
</feature>
<dbReference type="GO" id="GO:0005524">
    <property type="term" value="F:ATP binding"/>
    <property type="evidence" value="ECO:0007669"/>
    <property type="project" value="UniProtKB-UniRule"/>
</dbReference>
<feature type="compositionally biased region" description="Basic and acidic residues" evidence="6">
    <location>
        <begin position="416"/>
        <end position="427"/>
    </location>
</feature>
<feature type="compositionally biased region" description="Basic and acidic residues" evidence="6">
    <location>
        <begin position="1792"/>
        <end position="1807"/>
    </location>
</feature>
<feature type="region of interest" description="Disordered" evidence="6">
    <location>
        <begin position="2161"/>
        <end position="2221"/>
    </location>
</feature>
<dbReference type="PROSITE" id="PS00107">
    <property type="entry name" value="PROTEIN_KINASE_ATP"/>
    <property type="match status" value="1"/>
</dbReference>
<dbReference type="PROSITE" id="PS50011">
    <property type="entry name" value="PROTEIN_KINASE_DOM"/>
    <property type="match status" value="1"/>
</dbReference>
<evidence type="ECO:0000313" key="11">
    <source>
        <dbReference type="Proteomes" id="UP000789595"/>
    </source>
</evidence>
<gene>
    <name evidence="9" type="ORF">PCAL00307_LOCUS9459</name>
    <name evidence="10" type="ORF">PECAL_3P10450</name>
</gene>
<evidence type="ECO:0000259" key="8">
    <source>
        <dbReference type="PROSITE" id="PS50237"/>
    </source>
</evidence>
<feature type="compositionally biased region" description="Acidic residues" evidence="6">
    <location>
        <begin position="1952"/>
        <end position="1967"/>
    </location>
</feature>